<name>A0A6A4RNN5_9RHOB</name>
<dbReference type="AlphaFoldDB" id="A0A6A4RNN5"/>
<protein>
    <submittedName>
        <fullName evidence="2">Uncharacterized protein</fullName>
    </submittedName>
</protein>
<dbReference type="Proteomes" id="UP000441586">
    <property type="component" value="Unassembled WGS sequence"/>
</dbReference>
<dbReference type="RefSeq" id="WP_158977774.1">
    <property type="nucleotide sequence ID" value="NZ_WSFO01000002.1"/>
</dbReference>
<gene>
    <name evidence="2" type="ORF">GP644_05495</name>
</gene>
<feature type="coiled-coil region" evidence="1">
    <location>
        <begin position="39"/>
        <end position="66"/>
    </location>
</feature>
<accession>A0A6A4RNN5</accession>
<evidence type="ECO:0000313" key="2">
    <source>
        <dbReference type="EMBL" id="KAE9631759.1"/>
    </source>
</evidence>
<keyword evidence="1" id="KW-0175">Coiled coil</keyword>
<comment type="caution">
    <text evidence="2">The sequence shown here is derived from an EMBL/GenBank/DDBJ whole genome shotgun (WGS) entry which is preliminary data.</text>
</comment>
<evidence type="ECO:0000256" key="1">
    <source>
        <dbReference type="SAM" id="Coils"/>
    </source>
</evidence>
<dbReference type="EMBL" id="WSFO01000002">
    <property type="protein sequence ID" value="KAE9631759.1"/>
    <property type="molecule type" value="Genomic_DNA"/>
</dbReference>
<sequence>MSFSENEANWIKWVSGKKINIAAVNDQIAHDALKQTVLDENIRQRLDEVRDEIDEAQGIVVKKTNDPGALKAAWRQMTGSDAKDVGEMKWRADDSDTNKGLLSKYELRADVEVDTIADINEKTQNIDPKDLIALTDSFQRIKEMEKTMRLQFDDKGNPLFTDEDIRNELWTPLVRSGLIPENMVPDDFSEHAIAFKGAQELYGDKLAAYTATHTKTQDNLAFGLRIAKETVTVTGAIVSGSFQMKNATDVAAGKTELNELKEQKEVLKGQNPPGDTAAVDAQIATKDKQVRELENIPRYIDAGTALLNGGLSMTELAIEQKYAPKDQDKWAKWAQTLTKGLEIAQGMAVKSATAGILAGSQDGGKSEAGFITCITCSLNAGFAGARLVPAAYAIWKEPDEAKRAAMIAGAVGTLAGAVADSINAAASQINTVDKNATAEKQAEQKQADKNSKAQLALLAKGLKVAITQAGNGPAIVAAYKRGDTKALGMLLGGAAVAAALAPSSEAIFDAMHKDVSAEENYRRQVSDTPIEGNYLETTGANQEASQDAAAAKAMDAINSSVSGVQKINMAQIKPNLPTMDPASVEELQKLIDAEVDAKQQELAEVELKNALSPAVVQEMFDDVDAEVGAFEETYSKAFPDTGITSRTPQEIADAGDAIDRAMANTAALRQKVALINGLSGGAAGVIVALVPGASAVASMQALVRDIYTLVKCVEVHNTWCDSMDVAMAGQGGAAAAIQNTVRNAKIHLSQAAIVAILSALKASSDVARMFDPSGVATAVSAGASMASAVVNFAYKMQKEAEIKNGWATYKDARSNPGNRKAARKALRLNSTLAKCCIAYGAAIQGDTAAKQAIKATGLTITALQNDKDICVRLVAYLENELVDDPTVLAVDYQKNNKWAPGKPALELANWTMFKATARKSATPLLNEASTSTPAIDRLLANLAQVPDWGETAKFDGARSAKAAESEEGVAKDFPGKHQAVLDRLETQQDVLDRLEAAYSAYQPMNEAGSDKHDGMAKASKTYAAIAKAGSKVVTGNIMALKAYPELVA</sequence>
<evidence type="ECO:0000313" key="3">
    <source>
        <dbReference type="Proteomes" id="UP000441586"/>
    </source>
</evidence>
<proteinExistence type="predicted"/>
<reference evidence="2 3" key="1">
    <citation type="submission" date="2019-12" db="EMBL/GenBank/DDBJ databases">
        <authorList>
            <person name="Zhang Y.-J."/>
        </authorList>
    </citation>
    <scope>NUCLEOTIDE SEQUENCE [LARGE SCALE GENOMIC DNA]</scope>
    <source>
        <strain evidence="2 3">H18S-6</strain>
    </source>
</reference>
<organism evidence="2 3">
    <name type="scientific">Parasedimentitalea maritima</name>
    <dbReference type="NCBI Taxonomy" id="2578117"/>
    <lineage>
        <taxon>Bacteria</taxon>
        <taxon>Pseudomonadati</taxon>
        <taxon>Pseudomonadota</taxon>
        <taxon>Alphaproteobacteria</taxon>
        <taxon>Rhodobacterales</taxon>
        <taxon>Paracoccaceae</taxon>
        <taxon>Parasedimentitalea</taxon>
    </lineage>
</organism>